<keyword evidence="2 4" id="KW-0479">Metal-binding</keyword>
<evidence type="ECO:0000256" key="2">
    <source>
        <dbReference type="ARBA" id="ARBA00022723"/>
    </source>
</evidence>
<reference evidence="7 8" key="1">
    <citation type="submission" date="2019-07" db="EMBL/GenBank/DDBJ databases">
        <title>Whole genome shotgun sequence of Deinococcus cellulosilyticus NBRC 106333.</title>
        <authorList>
            <person name="Hosoyama A."/>
            <person name="Uohara A."/>
            <person name="Ohji S."/>
            <person name="Ichikawa N."/>
        </authorList>
    </citation>
    <scope>NUCLEOTIDE SEQUENCE [LARGE SCALE GENOMIC DNA]</scope>
    <source>
        <strain evidence="7 8">NBRC 106333</strain>
    </source>
</reference>
<dbReference type="Gene3D" id="1.10.760.10">
    <property type="entry name" value="Cytochrome c-like domain"/>
    <property type="match status" value="1"/>
</dbReference>
<evidence type="ECO:0000256" key="4">
    <source>
        <dbReference type="PROSITE-ProRule" id="PRU00433"/>
    </source>
</evidence>
<evidence type="ECO:0000313" key="8">
    <source>
        <dbReference type="Proteomes" id="UP000321306"/>
    </source>
</evidence>
<dbReference type="RefSeq" id="WP_146885407.1">
    <property type="nucleotide sequence ID" value="NZ_BJXB01000012.1"/>
</dbReference>
<comment type="caution">
    <text evidence="7">The sequence shown here is derived from an EMBL/GenBank/DDBJ whole genome shotgun (WGS) entry which is preliminary data.</text>
</comment>
<protein>
    <recommendedName>
        <fullName evidence="6">Cytochrome c domain-containing protein</fullName>
    </recommendedName>
</protein>
<gene>
    <name evidence="7" type="ORF">DC3_29180</name>
</gene>
<evidence type="ECO:0000313" key="7">
    <source>
        <dbReference type="EMBL" id="GEM47283.1"/>
    </source>
</evidence>
<feature type="chain" id="PRO_5022053373" description="Cytochrome c domain-containing protein" evidence="5">
    <location>
        <begin position="22"/>
        <end position="117"/>
    </location>
</feature>
<organism evidence="7 8">
    <name type="scientific">Deinococcus cellulosilyticus (strain DSM 18568 / NBRC 106333 / KACC 11606 / 5516J-15)</name>
    <dbReference type="NCBI Taxonomy" id="1223518"/>
    <lineage>
        <taxon>Bacteria</taxon>
        <taxon>Thermotogati</taxon>
        <taxon>Deinococcota</taxon>
        <taxon>Deinococci</taxon>
        <taxon>Deinococcales</taxon>
        <taxon>Deinococcaceae</taxon>
        <taxon>Deinococcus</taxon>
    </lineage>
</organism>
<keyword evidence="3 4" id="KW-0408">Iron</keyword>
<dbReference type="GO" id="GO:0009055">
    <property type="term" value="F:electron transfer activity"/>
    <property type="evidence" value="ECO:0007669"/>
    <property type="project" value="InterPro"/>
</dbReference>
<feature type="domain" description="Cytochrome c" evidence="6">
    <location>
        <begin position="31"/>
        <end position="114"/>
    </location>
</feature>
<dbReference type="InterPro" id="IPR036909">
    <property type="entry name" value="Cyt_c-like_dom_sf"/>
</dbReference>
<keyword evidence="8" id="KW-1185">Reference proteome</keyword>
<evidence type="ECO:0000256" key="3">
    <source>
        <dbReference type="ARBA" id="ARBA00023004"/>
    </source>
</evidence>
<proteinExistence type="predicted"/>
<dbReference type="AlphaFoldDB" id="A0A511N355"/>
<dbReference type="PROSITE" id="PS51007">
    <property type="entry name" value="CYTC"/>
    <property type="match status" value="1"/>
</dbReference>
<dbReference type="EMBL" id="BJXB01000012">
    <property type="protein sequence ID" value="GEM47283.1"/>
    <property type="molecule type" value="Genomic_DNA"/>
</dbReference>
<keyword evidence="5" id="KW-0732">Signal</keyword>
<accession>A0A511N355</accession>
<dbReference type="OrthoDB" id="9809746at2"/>
<feature type="signal peptide" evidence="5">
    <location>
        <begin position="1"/>
        <end position="21"/>
    </location>
</feature>
<evidence type="ECO:0000259" key="6">
    <source>
        <dbReference type="PROSITE" id="PS51007"/>
    </source>
</evidence>
<keyword evidence="1 4" id="KW-0349">Heme</keyword>
<dbReference type="InterPro" id="IPR009056">
    <property type="entry name" value="Cyt_c-like_dom"/>
</dbReference>
<dbReference type="SUPFAM" id="SSF46626">
    <property type="entry name" value="Cytochrome c"/>
    <property type="match status" value="1"/>
</dbReference>
<dbReference type="GO" id="GO:0020037">
    <property type="term" value="F:heme binding"/>
    <property type="evidence" value="ECO:0007669"/>
    <property type="project" value="InterPro"/>
</dbReference>
<dbReference type="Proteomes" id="UP000321306">
    <property type="component" value="Unassembled WGS sequence"/>
</dbReference>
<sequence>MSWRMLLVFVSLSCAAGAVFTETETLTPRPTYQKDTQPILQKHCVACHSTGGIAPFSLESFQAAASRADLIAYVTTEKIMPPWMPGGKTPPLKNERKLTDHEIQTLALWAAAGAPEK</sequence>
<evidence type="ECO:0000256" key="5">
    <source>
        <dbReference type="SAM" id="SignalP"/>
    </source>
</evidence>
<dbReference type="GO" id="GO:0046872">
    <property type="term" value="F:metal ion binding"/>
    <property type="evidence" value="ECO:0007669"/>
    <property type="project" value="UniProtKB-KW"/>
</dbReference>
<evidence type="ECO:0000256" key="1">
    <source>
        <dbReference type="ARBA" id="ARBA00022617"/>
    </source>
</evidence>
<name>A0A511N355_DEIC1</name>